<evidence type="ECO:0000313" key="1">
    <source>
        <dbReference type="EMBL" id="KAH7968171.1"/>
    </source>
</evidence>
<name>A0A9D4Q5U4_RHISA</name>
<reference evidence="1" key="1">
    <citation type="journal article" date="2020" name="Cell">
        <title>Large-Scale Comparative Analyses of Tick Genomes Elucidate Their Genetic Diversity and Vector Capacities.</title>
        <authorList>
            <consortium name="Tick Genome and Microbiome Consortium (TIGMIC)"/>
            <person name="Jia N."/>
            <person name="Wang J."/>
            <person name="Shi W."/>
            <person name="Du L."/>
            <person name="Sun Y."/>
            <person name="Zhan W."/>
            <person name="Jiang J.F."/>
            <person name="Wang Q."/>
            <person name="Zhang B."/>
            <person name="Ji P."/>
            <person name="Bell-Sakyi L."/>
            <person name="Cui X.M."/>
            <person name="Yuan T.T."/>
            <person name="Jiang B.G."/>
            <person name="Yang W.F."/>
            <person name="Lam T.T."/>
            <person name="Chang Q.C."/>
            <person name="Ding S.J."/>
            <person name="Wang X.J."/>
            <person name="Zhu J.G."/>
            <person name="Ruan X.D."/>
            <person name="Zhao L."/>
            <person name="Wei J.T."/>
            <person name="Ye R.Z."/>
            <person name="Que T.C."/>
            <person name="Du C.H."/>
            <person name="Zhou Y.H."/>
            <person name="Cheng J.X."/>
            <person name="Dai P.F."/>
            <person name="Guo W.B."/>
            <person name="Han X.H."/>
            <person name="Huang E.J."/>
            <person name="Li L.F."/>
            <person name="Wei W."/>
            <person name="Gao Y.C."/>
            <person name="Liu J.Z."/>
            <person name="Shao H.Z."/>
            <person name="Wang X."/>
            <person name="Wang C.C."/>
            <person name="Yang T.C."/>
            <person name="Huo Q.B."/>
            <person name="Li W."/>
            <person name="Chen H.Y."/>
            <person name="Chen S.E."/>
            <person name="Zhou L.G."/>
            <person name="Ni X.B."/>
            <person name="Tian J.H."/>
            <person name="Sheng Y."/>
            <person name="Liu T."/>
            <person name="Pan Y.S."/>
            <person name="Xia L.Y."/>
            <person name="Li J."/>
            <person name="Zhao F."/>
            <person name="Cao W.C."/>
        </authorList>
    </citation>
    <scope>NUCLEOTIDE SEQUENCE</scope>
    <source>
        <strain evidence="1">Rsan-2018</strain>
    </source>
</reference>
<comment type="caution">
    <text evidence="1">The sequence shown here is derived from an EMBL/GenBank/DDBJ whole genome shotgun (WGS) entry which is preliminary data.</text>
</comment>
<reference evidence="1" key="2">
    <citation type="submission" date="2021-09" db="EMBL/GenBank/DDBJ databases">
        <authorList>
            <person name="Jia N."/>
            <person name="Wang J."/>
            <person name="Shi W."/>
            <person name="Du L."/>
            <person name="Sun Y."/>
            <person name="Zhan W."/>
            <person name="Jiang J."/>
            <person name="Wang Q."/>
            <person name="Zhang B."/>
            <person name="Ji P."/>
            <person name="Sakyi L.B."/>
            <person name="Cui X."/>
            <person name="Yuan T."/>
            <person name="Jiang B."/>
            <person name="Yang W."/>
            <person name="Lam T.T.-Y."/>
            <person name="Chang Q."/>
            <person name="Ding S."/>
            <person name="Wang X."/>
            <person name="Zhu J."/>
            <person name="Ruan X."/>
            <person name="Zhao L."/>
            <person name="Wei J."/>
            <person name="Que T."/>
            <person name="Du C."/>
            <person name="Cheng J."/>
            <person name="Dai P."/>
            <person name="Han X."/>
            <person name="Huang E."/>
            <person name="Gao Y."/>
            <person name="Liu J."/>
            <person name="Shao H."/>
            <person name="Ye R."/>
            <person name="Li L."/>
            <person name="Wei W."/>
            <person name="Wang X."/>
            <person name="Wang C."/>
            <person name="Huo Q."/>
            <person name="Li W."/>
            <person name="Guo W."/>
            <person name="Chen H."/>
            <person name="Chen S."/>
            <person name="Zhou L."/>
            <person name="Zhou L."/>
            <person name="Ni X."/>
            <person name="Tian J."/>
            <person name="Zhou Y."/>
            <person name="Sheng Y."/>
            <person name="Liu T."/>
            <person name="Pan Y."/>
            <person name="Xia L."/>
            <person name="Li J."/>
            <person name="Zhao F."/>
            <person name="Cao W."/>
        </authorList>
    </citation>
    <scope>NUCLEOTIDE SEQUENCE</scope>
    <source>
        <strain evidence="1">Rsan-2018</strain>
        <tissue evidence="1">Larvae</tissue>
    </source>
</reference>
<dbReference type="Proteomes" id="UP000821837">
    <property type="component" value="Unassembled WGS sequence"/>
</dbReference>
<dbReference type="VEuPathDB" id="VectorBase:RSAN_040710"/>
<organism evidence="1 2">
    <name type="scientific">Rhipicephalus sanguineus</name>
    <name type="common">Brown dog tick</name>
    <name type="synonym">Ixodes sanguineus</name>
    <dbReference type="NCBI Taxonomy" id="34632"/>
    <lineage>
        <taxon>Eukaryota</taxon>
        <taxon>Metazoa</taxon>
        <taxon>Ecdysozoa</taxon>
        <taxon>Arthropoda</taxon>
        <taxon>Chelicerata</taxon>
        <taxon>Arachnida</taxon>
        <taxon>Acari</taxon>
        <taxon>Parasitiformes</taxon>
        <taxon>Ixodida</taxon>
        <taxon>Ixodoidea</taxon>
        <taxon>Ixodidae</taxon>
        <taxon>Rhipicephalinae</taxon>
        <taxon>Rhipicephalus</taxon>
        <taxon>Rhipicephalus</taxon>
    </lineage>
</organism>
<evidence type="ECO:0000313" key="2">
    <source>
        <dbReference type="Proteomes" id="UP000821837"/>
    </source>
</evidence>
<proteinExistence type="predicted"/>
<gene>
    <name evidence="1" type="ORF">HPB52_006422</name>
</gene>
<dbReference type="AlphaFoldDB" id="A0A9D4Q5U4"/>
<accession>A0A9D4Q5U4</accession>
<protein>
    <submittedName>
        <fullName evidence="1">Uncharacterized protein</fullName>
    </submittedName>
</protein>
<dbReference type="EMBL" id="JABSTV010001248">
    <property type="protein sequence ID" value="KAH7968171.1"/>
    <property type="molecule type" value="Genomic_DNA"/>
</dbReference>
<keyword evidence="2" id="KW-1185">Reference proteome</keyword>
<sequence length="339" mass="36732">MSGINWAEADAATVAFLNTTFIEAELGRRRRETTGSREALIQRLAESLEEARAARLRLASAPVSSAGLLFPPAPTTSSRAGGFAALHACFARLAATVHHPLSSTPQKHMTTMFDVSSSLPLFENCQKQSARLWNAAAGFMVAIDNPSYRRKLIKRNCKKLAPHSQRAVPDSSSQSLRDYAYAKLRVIGKCPASLTESRKVEYLLHGILCASTATTTAAQRPSPVTSFIDICTELGDKGAARSSSEASSWPQYREYAFQASPVNETPSSPSHSRSTAYRTGSSVFSFSQNVMVPLPSVLDSPNIPLLGSYDAFPDTAPKITLVSKSTIKNLPLMPWTHEP</sequence>